<dbReference type="EMBL" id="JAERUA010000018">
    <property type="protein sequence ID" value="KAI1887255.1"/>
    <property type="molecule type" value="Genomic_DNA"/>
</dbReference>
<dbReference type="PANTHER" id="PTHR24037">
    <property type="entry name" value="HEART DEVELOPMENT PROTEIN WITH EGF-LIKE DOMAINS 1"/>
    <property type="match status" value="1"/>
</dbReference>
<keyword evidence="7" id="KW-1015">Disulfide bond</keyword>
<evidence type="ECO:0000256" key="9">
    <source>
        <dbReference type="SAM" id="Phobius"/>
    </source>
</evidence>
<sequence length="189" mass="20021">MLTAQSLSLVERSLNFCLRYSFFSLLRPGSVVATVQNVFRRSSNAMQESTSAAITEAIQACGNNCGLLQGAQFNGVLTNLCSQDPGPCDKKTTECEFRADGVATCSCRPGYVSSLFSNRSCAACPSGEKEEEGKCVACPFGYAGFNCNDSALLAVVVISCVLGGLLVILLLAFIIYCCCRGLTMSPGRT</sequence>
<evidence type="ECO:0000256" key="2">
    <source>
        <dbReference type="ARBA" id="ARBA00022475"/>
    </source>
</evidence>
<gene>
    <name evidence="10" type="ORF">AGOR_G00188040</name>
</gene>
<evidence type="ECO:0000256" key="6">
    <source>
        <dbReference type="ARBA" id="ARBA00023136"/>
    </source>
</evidence>
<evidence type="ECO:0000256" key="8">
    <source>
        <dbReference type="ARBA" id="ARBA00023180"/>
    </source>
</evidence>
<keyword evidence="9" id="KW-0812">Transmembrane</keyword>
<feature type="transmembrane region" description="Helical" evidence="9">
    <location>
        <begin position="152"/>
        <end position="179"/>
    </location>
</feature>
<evidence type="ECO:0000256" key="4">
    <source>
        <dbReference type="ARBA" id="ARBA00022729"/>
    </source>
</evidence>
<comment type="subcellular location">
    <subcellularLocation>
        <location evidence="1">Cell membrane</location>
    </subcellularLocation>
</comment>
<dbReference type="AlphaFoldDB" id="A0A8T3CX97"/>
<dbReference type="GO" id="GO:0005886">
    <property type="term" value="C:plasma membrane"/>
    <property type="evidence" value="ECO:0007669"/>
    <property type="project" value="UniProtKB-SubCell"/>
</dbReference>
<organism evidence="10 11">
    <name type="scientific">Albula goreensis</name>
    <dbReference type="NCBI Taxonomy" id="1534307"/>
    <lineage>
        <taxon>Eukaryota</taxon>
        <taxon>Metazoa</taxon>
        <taxon>Chordata</taxon>
        <taxon>Craniata</taxon>
        <taxon>Vertebrata</taxon>
        <taxon>Euteleostomi</taxon>
        <taxon>Actinopterygii</taxon>
        <taxon>Neopterygii</taxon>
        <taxon>Teleostei</taxon>
        <taxon>Albuliformes</taxon>
        <taxon>Albulidae</taxon>
        <taxon>Albula</taxon>
    </lineage>
</organism>
<dbReference type="Proteomes" id="UP000829720">
    <property type="component" value="Unassembled WGS sequence"/>
</dbReference>
<keyword evidence="2" id="KW-1003">Cell membrane</keyword>
<evidence type="ECO:0000256" key="5">
    <source>
        <dbReference type="ARBA" id="ARBA00022737"/>
    </source>
</evidence>
<protein>
    <submittedName>
        <fullName evidence="10">Uncharacterized protein</fullName>
    </submittedName>
</protein>
<dbReference type="PANTHER" id="PTHR24037:SF7">
    <property type="entry name" value="FLOCCULATION PROTEIN FLO11 ISOFORM X1-RELATED"/>
    <property type="match status" value="1"/>
</dbReference>
<evidence type="ECO:0000256" key="7">
    <source>
        <dbReference type="ARBA" id="ARBA00023157"/>
    </source>
</evidence>
<accession>A0A8T3CX97</accession>
<evidence type="ECO:0000256" key="1">
    <source>
        <dbReference type="ARBA" id="ARBA00004236"/>
    </source>
</evidence>
<dbReference type="OrthoDB" id="8938333at2759"/>
<keyword evidence="11" id="KW-1185">Reference proteome</keyword>
<reference evidence="10" key="1">
    <citation type="submission" date="2021-01" db="EMBL/GenBank/DDBJ databases">
        <authorList>
            <person name="Zahm M."/>
            <person name="Roques C."/>
            <person name="Cabau C."/>
            <person name="Klopp C."/>
            <person name="Donnadieu C."/>
            <person name="Jouanno E."/>
            <person name="Lampietro C."/>
            <person name="Louis A."/>
            <person name="Herpin A."/>
            <person name="Echchiki A."/>
            <person name="Berthelot C."/>
            <person name="Parey E."/>
            <person name="Roest-Crollius H."/>
            <person name="Braasch I."/>
            <person name="Postlethwait J."/>
            <person name="Bobe J."/>
            <person name="Montfort J."/>
            <person name="Bouchez O."/>
            <person name="Begum T."/>
            <person name="Mejri S."/>
            <person name="Adams A."/>
            <person name="Chen W.-J."/>
            <person name="Guiguen Y."/>
        </authorList>
    </citation>
    <scope>NUCLEOTIDE SEQUENCE</scope>
    <source>
        <tissue evidence="10">Blood</tissue>
    </source>
</reference>
<keyword evidence="8" id="KW-0325">Glycoprotein</keyword>
<name>A0A8T3CX97_9TELE</name>
<keyword evidence="3" id="KW-0245">EGF-like domain</keyword>
<comment type="caution">
    <text evidence="10">The sequence shown here is derived from an EMBL/GenBank/DDBJ whole genome shotgun (WGS) entry which is preliminary data.</text>
</comment>
<proteinExistence type="predicted"/>
<keyword evidence="4" id="KW-0732">Signal</keyword>
<evidence type="ECO:0000256" key="3">
    <source>
        <dbReference type="ARBA" id="ARBA00022536"/>
    </source>
</evidence>
<keyword evidence="9" id="KW-1133">Transmembrane helix</keyword>
<evidence type="ECO:0000313" key="11">
    <source>
        <dbReference type="Proteomes" id="UP000829720"/>
    </source>
</evidence>
<evidence type="ECO:0000313" key="10">
    <source>
        <dbReference type="EMBL" id="KAI1887255.1"/>
    </source>
</evidence>
<keyword evidence="5" id="KW-0677">Repeat</keyword>
<keyword evidence="6 9" id="KW-0472">Membrane</keyword>